<dbReference type="RefSeq" id="XP_040642629.1">
    <property type="nucleotide sequence ID" value="XM_040786812.1"/>
</dbReference>
<proteinExistence type="predicted"/>
<name>A0A017SQ51_ASPRC</name>
<sequence>MQLILATLLLLLSQALPVLVPVVAEEGVAPAHACSETCPKAHPPVCAKNAAEAFEIFDNSCMFDKANCEGLDIVQYQTTDADGAPIEANGIFHDIWALVLNWLPERNRWWRCKTKRIGCDRD</sequence>
<dbReference type="GeneID" id="63701936"/>
<protein>
    <recommendedName>
        <fullName evidence="4">Kazal-like domain-containing protein</fullName>
    </recommendedName>
</protein>
<dbReference type="SUPFAM" id="SSF100895">
    <property type="entry name" value="Kazal-type serine protease inhibitors"/>
    <property type="match status" value="1"/>
</dbReference>
<gene>
    <name evidence="2" type="ORF">EURHEDRAFT_520148</name>
</gene>
<organism evidence="2 3">
    <name type="scientific">Aspergillus ruber (strain CBS 135680)</name>
    <dbReference type="NCBI Taxonomy" id="1388766"/>
    <lineage>
        <taxon>Eukaryota</taxon>
        <taxon>Fungi</taxon>
        <taxon>Dikarya</taxon>
        <taxon>Ascomycota</taxon>
        <taxon>Pezizomycotina</taxon>
        <taxon>Eurotiomycetes</taxon>
        <taxon>Eurotiomycetidae</taxon>
        <taxon>Eurotiales</taxon>
        <taxon>Aspergillaceae</taxon>
        <taxon>Aspergillus</taxon>
        <taxon>Aspergillus subgen. Aspergillus</taxon>
    </lineage>
</organism>
<evidence type="ECO:0000313" key="3">
    <source>
        <dbReference type="Proteomes" id="UP000019804"/>
    </source>
</evidence>
<dbReference type="HOGENOM" id="CLU_2026235_0_0_1"/>
<keyword evidence="1" id="KW-0732">Signal</keyword>
<dbReference type="AlphaFoldDB" id="A0A017SQ51"/>
<feature type="signal peptide" evidence="1">
    <location>
        <begin position="1"/>
        <end position="17"/>
    </location>
</feature>
<evidence type="ECO:0000313" key="2">
    <source>
        <dbReference type="EMBL" id="EYE98941.1"/>
    </source>
</evidence>
<evidence type="ECO:0000256" key="1">
    <source>
        <dbReference type="SAM" id="SignalP"/>
    </source>
</evidence>
<dbReference type="InterPro" id="IPR036058">
    <property type="entry name" value="Kazal_dom_sf"/>
</dbReference>
<dbReference type="Gene3D" id="3.30.60.30">
    <property type="match status" value="1"/>
</dbReference>
<feature type="chain" id="PRO_5001499750" description="Kazal-like domain-containing protein" evidence="1">
    <location>
        <begin position="18"/>
        <end position="122"/>
    </location>
</feature>
<accession>A0A017SQ51</accession>
<dbReference type="EMBL" id="KK088412">
    <property type="protein sequence ID" value="EYE98941.1"/>
    <property type="molecule type" value="Genomic_DNA"/>
</dbReference>
<evidence type="ECO:0008006" key="4">
    <source>
        <dbReference type="Google" id="ProtNLM"/>
    </source>
</evidence>
<dbReference type="OrthoDB" id="4503784at2759"/>
<keyword evidence="3" id="KW-1185">Reference proteome</keyword>
<reference evidence="3" key="1">
    <citation type="journal article" date="2014" name="Nat. Commun.">
        <title>Genomic adaptations of the halophilic Dead Sea filamentous fungus Eurotium rubrum.</title>
        <authorList>
            <person name="Kis-Papo T."/>
            <person name="Weig A.R."/>
            <person name="Riley R."/>
            <person name="Persoh D."/>
            <person name="Salamov A."/>
            <person name="Sun H."/>
            <person name="Lipzen A."/>
            <person name="Wasser S.P."/>
            <person name="Rambold G."/>
            <person name="Grigoriev I.V."/>
            <person name="Nevo E."/>
        </authorList>
    </citation>
    <scope>NUCLEOTIDE SEQUENCE [LARGE SCALE GENOMIC DNA]</scope>
    <source>
        <strain evidence="3">CBS 135680</strain>
    </source>
</reference>
<dbReference type="Proteomes" id="UP000019804">
    <property type="component" value="Unassembled WGS sequence"/>
</dbReference>